<keyword evidence="3" id="KW-0813">Transport</keyword>
<accession>A0A934W8Z7</accession>
<dbReference type="AlphaFoldDB" id="A0A934W8Z7"/>
<dbReference type="InterPro" id="IPR018389">
    <property type="entry name" value="DctP_fam"/>
</dbReference>
<dbReference type="RefSeq" id="WP_200598622.1">
    <property type="nucleotide sequence ID" value="NZ_JAEPBG010000045.1"/>
</dbReference>
<reference evidence="5" key="1">
    <citation type="submission" date="2021-01" db="EMBL/GenBank/DDBJ databases">
        <title>Genome sequence of strain Noviherbaspirillum sp. DKR-6.</title>
        <authorList>
            <person name="Chaudhary D.K."/>
        </authorList>
    </citation>
    <scope>NUCLEOTIDE SEQUENCE</scope>
    <source>
        <strain evidence="5">DKR-6</strain>
    </source>
</reference>
<dbReference type="InterPro" id="IPR006311">
    <property type="entry name" value="TAT_signal"/>
</dbReference>
<dbReference type="Pfam" id="PF03480">
    <property type="entry name" value="DctP"/>
    <property type="match status" value="1"/>
</dbReference>
<dbReference type="InterPro" id="IPR004682">
    <property type="entry name" value="TRAP_DctP"/>
</dbReference>
<proteinExistence type="inferred from homology"/>
<evidence type="ECO:0000313" key="6">
    <source>
        <dbReference type="Proteomes" id="UP000622890"/>
    </source>
</evidence>
<evidence type="ECO:0000256" key="4">
    <source>
        <dbReference type="ARBA" id="ARBA00022729"/>
    </source>
</evidence>
<dbReference type="InterPro" id="IPR038404">
    <property type="entry name" value="TRAP_DctP_sf"/>
</dbReference>
<protein>
    <submittedName>
        <fullName evidence="5">TRAP transporter substrate-binding protein</fullName>
    </submittedName>
</protein>
<dbReference type="PANTHER" id="PTHR33376:SF4">
    <property type="entry name" value="SIALIC ACID-BINDING PERIPLASMIC PROTEIN SIAP"/>
    <property type="match status" value="1"/>
</dbReference>
<dbReference type="GO" id="GO:0055085">
    <property type="term" value="P:transmembrane transport"/>
    <property type="evidence" value="ECO:0007669"/>
    <property type="project" value="InterPro"/>
</dbReference>
<dbReference type="NCBIfam" id="NF037995">
    <property type="entry name" value="TRAP_S1"/>
    <property type="match status" value="1"/>
</dbReference>
<organism evidence="5 6">
    <name type="scientific">Noviherbaspirillum pedocola</name>
    <dbReference type="NCBI Taxonomy" id="2801341"/>
    <lineage>
        <taxon>Bacteria</taxon>
        <taxon>Pseudomonadati</taxon>
        <taxon>Pseudomonadota</taxon>
        <taxon>Betaproteobacteria</taxon>
        <taxon>Burkholderiales</taxon>
        <taxon>Oxalobacteraceae</taxon>
        <taxon>Noviherbaspirillum</taxon>
    </lineage>
</organism>
<sequence>MTEMSRRNFLLTVAAGAAIPTLVTAPRIALAADFSFKIGHDLAESHPLHQRILEAAKRIKDETGGRFDLQVFANSQLGGDTDMLGQVRSGAIEMAFMPDMVLGTLVPLASITGVGFAFGSYPEVWKAMDGDLGATIRKSINKTGLQVMDRIWDNGFRQTTSNVKPIKTPEDMHGFKIRVPSAPLWISMFKALGASPTAMNSSELYSALQTKVVEGQENPLSNIFTQKTYEVQKYCSLTNHMWSGYWVLMNGRAWKGVPADIQQIVARHINQAAIDQRSDVEKLNVALEKTLSEKGLTFNRPQLKPFQEALAKAGFYADWRKKFGDEAWSVLAKYANGLA</sequence>
<dbReference type="NCBIfam" id="TIGR00787">
    <property type="entry name" value="dctP"/>
    <property type="match status" value="1"/>
</dbReference>
<comment type="caution">
    <text evidence="5">The sequence shown here is derived from an EMBL/GenBank/DDBJ whole genome shotgun (WGS) entry which is preliminary data.</text>
</comment>
<gene>
    <name evidence="5" type="ORF">JJB74_32105</name>
</gene>
<keyword evidence="6" id="KW-1185">Reference proteome</keyword>
<comment type="subcellular location">
    <subcellularLocation>
        <location evidence="1">Cell envelope</location>
    </subcellularLocation>
</comment>
<dbReference type="Gene3D" id="3.40.190.170">
    <property type="entry name" value="Bacterial extracellular solute-binding protein, family 7"/>
    <property type="match status" value="1"/>
</dbReference>
<dbReference type="PIRSF" id="PIRSF006470">
    <property type="entry name" value="DctB"/>
    <property type="match status" value="1"/>
</dbReference>
<keyword evidence="4" id="KW-0732">Signal</keyword>
<dbReference type="CDD" id="cd13603">
    <property type="entry name" value="PBP2_TRAP_Siap_TeaA_like"/>
    <property type="match status" value="1"/>
</dbReference>
<dbReference type="PROSITE" id="PS51318">
    <property type="entry name" value="TAT"/>
    <property type="match status" value="1"/>
</dbReference>
<dbReference type="Proteomes" id="UP000622890">
    <property type="component" value="Unassembled WGS sequence"/>
</dbReference>
<dbReference type="EMBL" id="JAEPBG010000045">
    <property type="protein sequence ID" value="MBK4739257.1"/>
    <property type="molecule type" value="Genomic_DNA"/>
</dbReference>
<evidence type="ECO:0000256" key="3">
    <source>
        <dbReference type="ARBA" id="ARBA00022448"/>
    </source>
</evidence>
<comment type="similarity">
    <text evidence="2">Belongs to the bacterial solute-binding protein 7 family.</text>
</comment>
<evidence type="ECO:0000256" key="2">
    <source>
        <dbReference type="ARBA" id="ARBA00009023"/>
    </source>
</evidence>
<evidence type="ECO:0000313" key="5">
    <source>
        <dbReference type="EMBL" id="MBK4739257.1"/>
    </source>
</evidence>
<name>A0A934W8Z7_9BURK</name>
<evidence type="ECO:0000256" key="1">
    <source>
        <dbReference type="ARBA" id="ARBA00004196"/>
    </source>
</evidence>
<dbReference type="PANTHER" id="PTHR33376">
    <property type="match status" value="1"/>
</dbReference>
<dbReference type="GO" id="GO:0030288">
    <property type="term" value="C:outer membrane-bounded periplasmic space"/>
    <property type="evidence" value="ECO:0007669"/>
    <property type="project" value="InterPro"/>
</dbReference>